<comment type="caution">
    <text evidence="5">The sequence shown here is derived from an EMBL/GenBank/DDBJ whole genome shotgun (WGS) entry which is preliminary data.</text>
</comment>
<dbReference type="CDD" id="cd00383">
    <property type="entry name" value="trans_reg_C"/>
    <property type="match status" value="1"/>
</dbReference>
<evidence type="ECO:0000259" key="4">
    <source>
        <dbReference type="PROSITE" id="PS51755"/>
    </source>
</evidence>
<dbReference type="Proteomes" id="UP000663992">
    <property type="component" value="Unassembled WGS sequence"/>
</dbReference>
<organism evidence="5 6">
    <name type="scientific">Bowmanella yangjiangensis</name>
    <dbReference type="NCBI Taxonomy" id="2811230"/>
    <lineage>
        <taxon>Bacteria</taxon>
        <taxon>Pseudomonadati</taxon>
        <taxon>Pseudomonadota</taxon>
        <taxon>Gammaproteobacteria</taxon>
        <taxon>Alteromonadales</taxon>
        <taxon>Alteromonadaceae</taxon>
        <taxon>Bowmanella</taxon>
    </lineage>
</organism>
<accession>A0ABS3CTC6</accession>
<sequence length="665" mass="75349">MSLLDQEEIRLGNLVLSRQSRELRSAEHKIALEPRVYELLLQMLSSPNHLVSRDQLIDSVWQGRVVSDSAINRAISQLRKCLAELDPEMEYIETLPKLGYRLKVVPEADYPTSSTALAKWPFFLLAAVAAIMIIWWQNGVNTPPVSERLTIHNKTVQPISGDDGIEFDLSLSKDGKVILFHKPDANGRIQLWLHRDAQSYRFSQGEADHLDAKLSPDGKQVVYVQQTDSCKVMLADIAQNQMTTSPLFDCHPDNALRFVWMPDSKGFYYRSRQDKTQPFAIYAYRLDTRIGRQLTLPVSISNGLGDFAMTPTHEGEQLVVATYQSQQKTVLTTYRTQDMSVLGQKEMSLGIKDIQWHQATNSLIVSHGPYLYQWYNNEVSPLFYAGQPIQSFAVSGQQLVYSDSLQRTSIWQMHLSNASLEQLITSSKLDLQPRLSHDGNHMAFISTRQGKHQIWLQTGLSEAKVLADLPAGFTRLSWQADNSALLYSHQGGIYQVQVEDGATTQLLSEQAQAYVVNPGPNGALLYSSIKSGDWQLWLWHPDSGHRQLTKQGGYSGWIWQGQLFYSKYHQAGLWQKDLKSGNETLLIDDFAVTNWLNWQLMDGNIIYHRPGVGLFDFNPHTQEDRQILTQSADFVHQYSLSGDQLVFVRADTAQGDIYRLTLASP</sequence>
<dbReference type="RefSeq" id="WP_206593355.1">
    <property type="nucleotide sequence ID" value="NZ_JAFKCS010000004.1"/>
</dbReference>
<keyword evidence="6" id="KW-1185">Reference proteome</keyword>
<evidence type="ECO:0000313" key="6">
    <source>
        <dbReference type="Proteomes" id="UP000663992"/>
    </source>
</evidence>
<evidence type="ECO:0000256" key="2">
    <source>
        <dbReference type="ARBA" id="ARBA00023125"/>
    </source>
</evidence>
<dbReference type="InterPro" id="IPR001867">
    <property type="entry name" value="OmpR/PhoB-type_DNA-bd"/>
</dbReference>
<dbReference type="InterPro" id="IPR016032">
    <property type="entry name" value="Sig_transdc_resp-reg_C-effctor"/>
</dbReference>
<evidence type="ECO:0000256" key="3">
    <source>
        <dbReference type="PROSITE-ProRule" id="PRU01091"/>
    </source>
</evidence>
<protein>
    <submittedName>
        <fullName evidence="5">Winged helix-turn-helix domain-containing protein</fullName>
    </submittedName>
</protein>
<dbReference type="SUPFAM" id="SSF46894">
    <property type="entry name" value="C-terminal effector domain of the bipartite response regulators"/>
    <property type="match status" value="1"/>
</dbReference>
<dbReference type="PROSITE" id="PS51755">
    <property type="entry name" value="OMPR_PHOB"/>
    <property type="match status" value="1"/>
</dbReference>
<evidence type="ECO:0000256" key="1">
    <source>
        <dbReference type="ARBA" id="ARBA00009820"/>
    </source>
</evidence>
<dbReference type="Pfam" id="PF07676">
    <property type="entry name" value="PD40"/>
    <property type="match status" value="1"/>
</dbReference>
<proteinExistence type="inferred from homology"/>
<dbReference type="EMBL" id="JAFKCS010000004">
    <property type="protein sequence ID" value="MBN7819535.1"/>
    <property type="molecule type" value="Genomic_DNA"/>
</dbReference>
<name>A0ABS3CTC6_9ALTE</name>
<dbReference type="InterPro" id="IPR011042">
    <property type="entry name" value="6-blade_b-propeller_TolB-like"/>
</dbReference>
<dbReference type="InterPro" id="IPR011659">
    <property type="entry name" value="WD40"/>
</dbReference>
<evidence type="ECO:0000313" key="5">
    <source>
        <dbReference type="EMBL" id="MBN7819535.1"/>
    </source>
</evidence>
<keyword evidence="2 3" id="KW-0238">DNA-binding</keyword>
<feature type="DNA-binding region" description="OmpR/PhoB-type" evidence="3">
    <location>
        <begin position="6"/>
        <end position="104"/>
    </location>
</feature>
<dbReference type="SMART" id="SM00862">
    <property type="entry name" value="Trans_reg_C"/>
    <property type="match status" value="1"/>
</dbReference>
<dbReference type="PANTHER" id="PTHR36842:SF1">
    <property type="entry name" value="PROTEIN TOLB"/>
    <property type="match status" value="1"/>
</dbReference>
<dbReference type="SUPFAM" id="SSF82171">
    <property type="entry name" value="DPP6 N-terminal domain-like"/>
    <property type="match status" value="1"/>
</dbReference>
<reference evidence="5 6" key="1">
    <citation type="submission" date="2021-03" db="EMBL/GenBank/DDBJ databases">
        <title>novel species isolated from a fishpond in China.</title>
        <authorList>
            <person name="Lu H."/>
            <person name="Cai Z."/>
        </authorList>
    </citation>
    <scope>NUCLEOTIDE SEQUENCE [LARGE SCALE GENOMIC DNA]</scope>
    <source>
        <strain evidence="5 6">Y57</strain>
    </source>
</reference>
<dbReference type="Gene3D" id="1.10.10.10">
    <property type="entry name" value="Winged helix-like DNA-binding domain superfamily/Winged helix DNA-binding domain"/>
    <property type="match status" value="1"/>
</dbReference>
<feature type="domain" description="OmpR/PhoB-type" evidence="4">
    <location>
        <begin position="6"/>
        <end position="104"/>
    </location>
</feature>
<gene>
    <name evidence="5" type="ORF">J0A65_06640</name>
</gene>
<dbReference type="Gene3D" id="2.120.10.30">
    <property type="entry name" value="TolB, C-terminal domain"/>
    <property type="match status" value="2"/>
</dbReference>
<dbReference type="Pfam" id="PF00486">
    <property type="entry name" value="Trans_reg_C"/>
    <property type="match status" value="1"/>
</dbReference>
<comment type="similarity">
    <text evidence="1">Belongs to the TolB family.</text>
</comment>
<dbReference type="PANTHER" id="PTHR36842">
    <property type="entry name" value="PROTEIN TOLB HOMOLOG"/>
    <property type="match status" value="1"/>
</dbReference>
<dbReference type="InterPro" id="IPR036388">
    <property type="entry name" value="WH-like_DNA-bd_sf"/>
</dbReference>